<protein>
    <submittedName>
        <fullName evidence="2">Shikimate dehydrogenase</fullName>
    </submittedName>
</protein>
<sequence length="366" mass="38887">MGRFGFVLHPLYVSQFANKFPIARYLPGRFVEAVFRAVPPFEASQITGIVSPTGARAEGWFIALPWTPRVLLATPPEVLYRRLIQAGRIAERLGAGILGLGAFTKVVGDRGATVARALGIGVTTGNSLTVATAIEGALLGATRMGIEVPGAQVAVVGATGAIGAACCRILARQVGGLTLVARTRSRLEALAEELRGEGPARIDVASDVRRAVGAADIVITVSTATDVLIEPEDLRPGAVVCDVARPRNVSRLVYDRRGDVLVIDGGVIEVPGPVDFGLDFGFPPRSCEACMAETIILALEGRYEDYTLGADVDLGRVDEIHGLMRKHGFQLSGFRRFERRISDDEVEAIRRAARSAGAPRPVSLGL</sequence>
<dbReference type="SUPFAM" id="SSF51735">
    <property type="entry name" value="NAD(P)-binding Rossmann-fold domains"/>
    <property type="match status" value="1"/>
</dbReference>
<dbReference type="EMBL" id="VBAO01000129">
    <property type="protein sequence ID" value="TMI82383.1"/>
    <property type="molecule type" value="Genomic_DNA"/>
</dbReference>
<evidence type="ECO:0000313" key="3">
    <source>
        <dbReference type="Proteomes" id="UP000320048"/>
    </source>
</evidence>
<dbReference type="AlphaFoldDB" id="A0A537JFR7"/>
<dbReference type="InterPro" id="IPR036291">
    <property type="entry name" value="NAD(P)-bd_dom_sf"/>
</dbReference>
<dbReference type="Pfam" id="PF01488">
    <property type="entry name" value="Shikimate_DH"/>
    <property type="match status" value="1"/>
</dbReference>
<feature type="domain" description="Quinate/shikimate 5-dehydrogenase/glutamyl-tRNA reductase" evidence="1">
    <location>
        <begin position="148"/>
        <end position="254"/>
    </location>
</feature>
<comment type="caution">
    <text evidence="2">The sequence shown here is derived from an EMBL/GenBank/DDBJ whole genome shotgun (WGS) entry which is preliminary data.</text>
</comment>
<dbReference type="Proteomes" id="UP000320048">
    <property type="component" value="Unassembled WGS sequence"/>
</dbReference>
<evidence type="ECO:0000259" key="1">
    <source>
        <dbReference type="Pfam" id="PF01488"/>
    </source>
</evidence>
<evidence type="ECO:0000313" key="2">
    <source>
        <dbReference type="EMBL" id="TMI82383.1"/>
    </source>
</evidence>
<organism evidence="2 3">
    <name type="scientific">Candidatus Segetimicrobium genomatis</name>
    <dbReference type="NCBI Taxonomy" id="2569760"/>
    <lineage>
        <taxon>Bacteria</taxon>
        <taxon>Bacillati</taxon>
        <taxon>Candidatus Sysuimicrobiota</taxon>
        <taxon>Candidatus Sysuimicrobiia</taxon>
        <taxon>Candidatus Sysuimicrobiales</taxon>
        <taxon>Candidatus Segetimicrobiaceae</taxon>
        <taxon>Candidatus Segetimicrobium</taxon>
    </lineage>
</organism>
<name>A0A537JFR7_9BACT</name>
<dbReference type="Gene3D" id="3.40.50.720">
    <property type="entry name" value="NAD(P)-binding Rossmann-like Domain"/>
    <property type="match status" value="1"/>
</dbReference>
<proteinExistence type="predicted"/>
<accession>A0A537JFR7</accession>
<dbReference type="InterPro" id="IPR006151">
    <property type="entry name" value="Shikm_DH/Glu-tRNA_Rdtase"/>
</dbReference>
<reference evidence="2 3" key="1">
    <citation type="journal article" date="2019" name="Nat. Microbiol.">
        <title>Mediterranean grassland soil C-N compound turnover is dependent on rainfall and depth, and is mediated by genomically divergent microorganisms.</title>
        <authorList>
            <person name="Diamond S."/>
            <person name="Andeer P.F."/>
            <person name="Li Z."/>
            <person name="Crits-Christoph A."/>
            <person name="Burstein D."/>
            <person name="Anantharaman K."/>
            <person name="Lane K.R."/>
            <person name="Thomas B.C."/>
            <person name="Pan C."/>
            <person name="Northen T.R."/>
            <person name="Banfield J.F."/>
        </authorList>
    </citation>
    <scope>NUCLEOTIDE SEQUENCE [LARGE SCALE GENOMIC DNA]</scope>
    <source>
        <strain evidence="2">NP_7</strain>
    </source>
</reference>
<gene>
    <name evidence="2" type="ORF">E6H04_04805</name>
</gene>